<keyword evidence="5 7" id="KW-0804">Transcription</keyword>
<evidence type="ECO:0000256" key="5">
    <source>
        <dbReference type="ARBA" id="ARBA00023163"/>
    </source>
</evidence>
<evidence type="ECO:0000256" key="6">
    <source>
        <dbReference type="ARBA" id="ARBA00023242"/>
    </source>
</evidence>
<keyword evidence="11" id="KW-1185">Reference proteome</keyword>
<dbReference type="PANTHER" id="PTHR12949">
    <property type="entry name" value="RNA POLYMERASE III DNA DIRECTED -RELATED"/>
    <property type="match status" value="1"/>
</dbReference>
<evidence type="ECO:0000259" key="9">
    <source>
        <dbReference type="Pfam" id="PF08221"/>
    </source>
</evidence>
<dbReference type="InterPro" id="IPR013197">
    <property type="entry name" value="RNA_pol_III_RPC82-rel_HTH"/>
</dbReference>
<dbReference type="PANTHER" id="PTHR12949:SF0">
    <property type="entry name" value="DNA-DIRECTED RNA POLYMERASE III SUBUNIT RPC3"/>
    <property type="match status" value="1"/>
</dbReference>
<evidence type="ECO:0000256" key="2">
    <source>
        <dbReference type="ARBA" id="ARBA00007206"/>
    </source>
</evidence>
<feature type="domain" description="DNA-directed RNA polymerase III subunit RPC3 winged-helix" evidence="10">
    <location>
        <begin position="356"/>
        <end position="417"/>
    </location>
</feature>
<keyword evidence="6 7" id="KW-0539">Nucleus</keyword>
<protein>
    <recommendedName>
        <fullName evidence="3 7">DNA-directed RNA polymerase III subunit RPC3</fullName>
        <shortName evidence="7">RNA polymerase III subunit C3</shortName>
    </recommendedName>
</protein>
<evidence type="ECO:0000313" key="11">
    <source>
        <dbReference type="Proteomes" id="UP000087171"/>
    </source>
</evidence>
<feature type="domain" description="RNA polymerase III subunit RPC82-related helix-turn-helix" evidence="9">
    <location>
        <begin position="10"/>
        <end position="67"/>
    </location>
</feature>
<dbReference type="AlphaFoldDB" id="A0A1S2XYJ8"/>
<evidence type="ECO:0000259" key="8">
    <source>
        <dbReference type="Pfam" id="PF05645"/>
    </source>
</evidence>
<dbReference type="RefSeq" id="XP_004489521.1">
    <property type="nucleotide sequence ID" value="XM_004489464.3"/>
</dbReference>
<sequence>MVSQWGIKFAVHLITNHFGKIVAKVCETLLRQGPLTLELLIRFTELSKEHVKNSLLVLIQHNCVQAFICEGGDVDESRVKTQYLVLFDNILHRPRFPKFMEIVLQELDKHCEKVLEGLLRDGRLTLKQMIDRASQGASQENDSAVVADAVRENLCKLLMARYVERCPAAEVTIVEEEIITKKRGAKSDQNFKAPETTIQRVIEAAVPGDAIRFSLTADTGCNSDEETKPADINVAENNEKEQLILWRVNFEEFLRYLRDKLLIENVRARMDDGAATVVRAMLEATRNVDKRVKIENSVPLELDQLFTEVIKTENGLQMTMDRVKAYLVQLGCSSQISFAYTIDLKHIIHLARNEEVESIVLKRYGRDAYRMFRHLSKEKQFCPTDKIAESTLVEKKEAPKLLNRLLKDNYLHMEKLNVSVVGSNKQTQLLMWRVNQPLLWEYVLDEMYHAALNLSLRMAFEQEKDEEILNVPKDKITASEPLQKKYKRLQNVCLLLGSSLLKLDDALMLFHDF</sequence>
<accession>A0A1S2XYJ8</accession>
<evidence type="ECO:0000259" key="10">
    <source>
        <dbReference type="Pfam" id="PF22536"/>
    </source>
</evidence>
<dbReference type="eggNOG" id="KOG2587">
    <property type="taxonomic scope" value="Eukaryota"/>
</dbReference>
<dbReference type="FunFam" id="1.10.10.10:FF:000515">
    <property type="entry name" value="DNA-directed RNA polymerase III subunit rpc3"/>
    <property type="match status" value="1"/>
</dbReference>
<dbReference type="GO" id="GO:0003697">
    <property type="term" value="F:single-stranded DNA binding"/>
    <property type="evidence" value="ECO:0007669"/>
    <property type="project" value="UniProtKB-UniRule"/>
</dbReference>
<reference evidence="12 13" key="2">
    <citation type="submission" date="2025-04" db="UniProtKB">
        <authorList>
            <consortium name="RefSeq"/>
        </authorList>
    </citation>
    <scope>IDENTIFICATION</scope>
    <source>
        <tissue evidence="12 13">Etiolated seedlings</tissue>
    </source>
</reference>
<dbReference type="InterPro" id="IPR008806">
    <property type="entry name" value="RNA_pol_III_Rpc82_C"/>
</dbReference>
<evidence type="ECO:0000256" key="4">
    <source>
        <dbReference type="ARBA" id="ARBA00022478"/>
    </source>
</evidence>
<dbReference type="PaxDb" id="3827-XP_004496559.1"/>
<dbReference type="Pfam" id="PF05645">
    <property type="entry name" value="RNA_pol_Rpc82"/>
    <property type="match status" value="1"/>
</dbReference>
<evidence type="ECO:0000313" key="13">
    <source>
        <dbReference type="RefSeq" id="XP_004496559.1"/>
    </source>
</evidence>
<dbReference type="Gene3D" id="1.10.10.10">
    <property type="entry name" value="Winged helix-like DNA-binding domain superfamily/Winged helix DNA-binding domain"/>
    <property type="match status" value="4"/>
</dbReference>
<dbReference type="Pfam" id="PF22536">
    <property type="entry name" value="WHD_POLR3C"/>
    <property type="match status" value="1"/>
</dbReference>
<evidence type="ECO:0000313" key="12">
    <source>
        <dbReference type="RefSeq" id="XP_004489521.1"/>
    </source>
</evidence>
<feature type="domain" description="RNA polymerase III Rpc82 C -terminal" evidence="8">
    <location>
        <begin position="152"/>
        <end position="334"/>
    </location>
</feature>
<dbReference type="STRING" id="3827.A0A1S2XYJ8"/>
<comment type="similarity">
    <text evidence="2 7">Belongs to the eukaryotic RPC3/POLR3C RNA polymerase subunit family.</text>
</comment>
<evidence type="ECO:0000256" key="7">
    <source>
        <dbReference type="RuleBase" id="RU367076"/>
    </source>
</evidence>
<dbReference type="InterPro" id="IPR036388">
    <property type="entry name" value="WH-like_DNA-bd_sf"/>
</dbReference>
<dbReference type="InterPro" id="IPR055207">
    <property type="entry name" value="POLR3C_WHD"/>
</dbReference>
<reference evidence="11" key="1">
    <citation type="journal article" date="2013" name="Nat. Biotechnol.">
        <title>Draft genome sequence of chickpea (Cicer arietinum) provides a resource for trait improvement.</title>
        <authorList>
            <person name="Varshney R.K."/>
            <person name="Song C."/>
            <person name="Saxena R.K."/>
            <person name="Azam S."/>
            <person name="Yu S."/>
            <person name="Sharpe A.G."/>
            <person name="Cannon S."/>
            <person name="Baek J."/>
            <person name="Rosen B.D."/>
            <person name="Tar'an B."/>
            <person name="Millan T."/>
            <person name="Zhang X."/>
            <person name="Ramsay L.D."/>
            <person name="Iwata A."/>
            <person name="Wang Y."/>
            <person name="Nelson W."/>
            <person name="Farmer A.D."/>
            <person name="Gaur P.M."/>
            <person name="Soderlund C."/>
            <person name="Penmetsa R.V."/>
            <person name="Xu C."/>
            <person name="Bharti A.K."/>
            <person name="He W."/>
            <person name="Winter P."/>
            <person name="Zhao S."/>
            <person name="Hane J.K."/>
            <person name="Carrasquilla-Garcia N."/>
            <person name="Condie J.A."/>
            <person name="Upadhyaya H.D."/>
            <person name="Luo M.C."/>
            <person name="Thudi M."/>
            <person name="Gowda C.L."/>
            <person name="Singh N.P."/>
            <person name="Lichtenzveig J."/>
            <person name="Gali K.K."/>
            <person name="Rubio J."/>
            <person name="Nadarajan N."/>
            <person name="Dolezel J."/>
            <person name="Bansal K.C."/>
            <person name="Xu X."/>
            <person name="Edwards D."/>
            <person name="Zhang G."/>
            <person name="Kahl G."/>
            <person name="Gil J."/>
            <person name="Singh K.B."/>
            <person name="Datta S.K."/>
            <person name="Jackson S.A."/>
            <person name="Wang J."/>
            <person name="Cook D.R."/>
        </authorList>
    </citation>
    <scope>NUCLEOTIDE SEQUENCE [LARGE SCALE GENOMIC DNA]</scope>
    <source>
        <strain evidence="11">cv. CDC Frontier</strain>
    </source>
</reference>
<dbReference type="GO" id="GO:0005666">
    <property type="term" value="C:RNA polymerase III complex"/>
    <property type="evidence" value="ECO:0007669"/>
    <property type="project" value="UniProtKB-UniRule"/>
</dbReference>
<evidence type="ECO:0000256" key="3">
    <source>
        <dbReference type="ARBA" id="ARBA00016689"/>
    </source>
</evidence>
<proteinExistence type="inferred from homology"/>
<keyword evidence="4 7" id="KW-0240">DNA-directed RNA polymerase</keyword>
<dbReference type="KEGG" id="cam:101494997"/>
<comment type="function">
    <text evidence="7">DNA-dependent RNA polymerase catalyzes the transcription of DNA into RNA using the four ribonucleoside triphosphates as substrates. Specific core component of RNA polymerase III which synthesizes small RNAs, such as 5S rRNA and tRNAs.</text>
</comment>
<comment type="subunit">
    <text evidence="7">Component of the RNA polymerase III (Pol III) complex consisting of 17 subunits.</text>
</comment>
<dbReference type="FunFam" id="1.10.10.10:FF:000218">
    <property type="entry name" value="DNA-directed RNA polymerase III subunit RPC3"/>
    <property type="match status" value="1"/>
</dbReference>
<dbReference type="RefSeq" id="XP_004496559.1">
    <property type="nucleotide sequence ID" value="XM_004496502.3"/>
</dbReference>
<organism evidence="11 13">
    <name type="scientific">Cicer arietinum</name>
    <name type="common">Chickpea</name>
    <name type="synonym">Garbanzo</name>
    <dbReference type="NCBI Taxonomy" id="3827"/>
    <lineage>
        <taxon>Eukaryota</taxon>
        <taxon>Viridiplantae</taxon>
        <taxon>Streptophyta</taxon>
        <taxon>Embryophyta</taxon>
        <taxon>Tracheophyta</taxon>
        <taxon>Spermatophyta</taxon>
        <taxon>Magnoliopsida</taxon>
        <taxon>eudicotyledons</taxon>
        <taxon>Gunneridae</taxon>
        <taxon>Pentapetalae</taxon>
        <taxon>rosids</taxon>
        <taxon>fabids</taxon>
        <taxon>Fabales</taxon>
        <taxon>Fabaceae</taxon>
        <taxon>Papilionoideae</taxon>
        <taxon>50 kb inversion clade</taxon>
        <taxon>NPAAA clade</taxon>
        <taxon>Hologalegina</taxon>
        <taxon>IRL clade</taxon>
        <taxon>Cicereae</taxon>
        <taxon>Cicer</taxon>
    </lineage>
</organism>
<dbReference type="GeneID" id="101494997"/>
<dbReference type="Proteomes" id="UP000087171">
    <property type="component" value="Chromosome Ca2"/>
</dbReference>
<comment type="subcellular location">
    <subcellularLocation>
        <location evidence="1 7">Nucleus</location>
    </subcellularLocation>
</comment>
<dbReference type="GO" id="GO:0006351">
    <property type="term" value="P:DNA-templated transcription"/>
    <property type="evidence" value="ECO:0007669"/>
    <property type="project" value="InterPro"/>
</dbReference>
<evidence type="ECO:0000256" key="1">
    <source>
        <dbReference type="ARBA" id="ARBA00004123"/>
    </source>
</evidence>
<dbReference type="OrthoDB" id="272392at2759"/>
<dbReference type="Pfam" id="PF08221">
    <property type="entry name" value="HTH_9"/>
    <property type="match status" value="1"/>
</dbReference>
<dbReference type="InterPro" id="IPR039748">
    <property type="entry name" value="RPC3"/>
</dbReference>
<dbReference type="Proteomes" id="UP000087171">
    <property type="component" value="Chromosome Ca4"/>
</dbReference>
<name>A0A1S2XYJ8_CICAR</name>
<gene>
    <name evidence="13" type="primary">LOC101494997</name>
    <name evidence="12" type="synonym">LOC101502923</name>
</gene>